<gene>
    <name evidence="9" type="ORF">UC8_48340</name>
</gene>
<keyword evidence="7" id="KW-0653">Protein transport</keyword>
<evidence type="ECO:0000256" key="3">
    <source>
        <dbReference type="ARBA" id="ARBA00022475"/>
    </source>
</evidence>
<dbReference type="Pfam" id="PF02472">
    <property type="entry name" value="ExbD"/>
    <property type="match status" value="1"/>
</dbReference>
<dbReference type="RefSeq" id="WP_068142145.1">
    <property type="nucleotide sequence ID" value="NZ_CP042914.1"/>
</dbReference>
<evidence type="ECO:0000256" key="4">
    <source>
        <dbReference type="ARBA" id="ARBA00022692"/>
    </source>
</evidence>
<dbReference type="Proteomes" id="UP000325286">
    <property type="component" value="Chromosome"/>
</dbReference>
<dbReference type="GO" id="GO:0022857">
    <property type="term" value="F:transmembrane transporter activity"/>
    <property type="evidence" value="ECO:0007669"/>
    <property type="project" value="InterPro"/>
</dbReference>
<dbReference type="InterPro" id="IPR003400">
    <property type="entry name" value="ExbD"/>
</dbReference>
<dbReference type="OrthoDB" id="9789920at2"/>
<dbReference type="PANTHER" id="PTHR30558">
    <property type="entry name" value="EXBD MEMBRANE COMPONENT OF PMF-DRIVEN MACROMOLECULE IMPORT SYSTEM"/>
    <property type="match status" value="1"/>
</dbReference>
<keyword evidence="3" id="KW-1003">Cell membrane</keyword>
<evidence type="ECO:0000256" key="7">
    <source>
        <dbReference type="RuleBase" id="RU003879"/>
    </source>
</evidence>
<keyword evidence="10" id="KW-1185">Reference proteome</keyword>
<feature type="transmembrane region" description="Helical" evidence="8">
    <location>
        <begin position="20"/>
        <end position="37"/>
    </location>
</feature>
<evidence type="ECO:0000313" key="9">
    <source>
        <dbReference type="EMBL" id="QEG42792.1"/>
    </source>
</evidence>
<organism evidence="9 10">
    <name type="scientific">Roseimaritima ulvae</name>
    <dbReference type="NCBI Taxonomy" id="980254"/>
    <lineage>
        <taxon>Bacteria</taxon>
        <taxon>Pseudomonadati</taxon>
        <taxon>Planctomycetota</taxon>
        <taxon>Planctomycetia</taxon>
        <taxon>Pirellulales</taxon>
        <taxon>Pirellulaceae</taxon>
        <taxon>Roseimaritima</taxon>
    </lineage>
</organism>
<sequence>MKIRNKEEATKTELSMTSMIDVVFLLLIFFILTFKIVELEGDFGIKMPLAGSSASTADDFDLPIKLRMEADAEGNLRAMKLNETQLGTDFEQLRAMVTAQVGNQAGPDAGDDGGPEIEIDTDFNLRYEYVIEAITHVSGRKEGDQIVKLIEKIKFAAPRR</sequence>
<evidence type="ECO:0000256" key="5">
    <source>
        <dbReference type="ARBA" id="ARBA00022989"/>
    </source>
</evidence>
<dbReference type="AlphaFoldDB" id="A0A5B9QXQ9"/>
<evidence type="ECO:0000313" key="10">
    <source>
        <dbReference type="Proteomes" id="UP000325286"/>
    </source>
</evidence>
<dbReference type="GO" id="GO:0015031">
    <property type="term" value="P:protein transport"/>
    <property type="evidence" value="ECO:0007669"/>
    <property type="project" value="UniProtKB-KW"/>
</dbReference>
<protein>
    <submittedName>
        <fullName evidence="9">Biopolymer transport protein ExbD/TolR</fullName>
    </submittedName>
</protein>
<dbReference type="PANTHER" id="PTHR30558:SF3">
    <property type="entry name" value="BIOPOLYMER TRANSPORT PROTEIN EXBD-RELATED"/>
    <property type="match status" value="1"/>
</dbReference>
<keyword evidence="4 7" id="KW-0812">Transmembrane</keyword>
<keyword evidence="5 8" id="KW-1133">Transmembrane helix</keyword>
<evidence type="ECO:0000256" key="2">
    <source>
        <dbReference type="ARBA" id="ARBA00005811"/>
    </source>
</evidence>
<keyword evidence="7" id="KW-0813">Transport</keyword>
<dbReference type="EMBL" id="CP042914">
    <property type="protein sequence ID" value="QEG42792.1"/>
    <property type="molecule type" value="Genomic_DNA"/>
</dbReference>
<keyword evidence="6 8" id="KW-0472">Membrane</keyword>
<reference evidence="9 10" key="1">
    <citation type="submission" date="2019-08" db="EMBL/GenBank/DDBJ databases">
        <title>Deep-cultivation of Planctomycetes and their phenomic and genomic characterization uncovers novel biology.</title>
        <authorList>
            <person name="Wiegand S."/>
            <person name="Jogler M."/>
            <person name="Boedeker C."/>
            <person name="Pinto D."/>
            <person name="Vollmers J."/>
            <person name="Rivas-Marin E."/>
            <person name="Kohn T."/>
            <person name="Peeters S.H."/>
            <person name="Heuer A."/>
            <person name="Rast P."/>
            <person name="Oberbeckmann S."/>
            <person name="Bunk B."/>
            <person name="Jeske O."/>
            <person name="Meyerdierks A."/>
            <person name="Storesund J.E."/>
            <person name="Kallscheuer N."/>
            <person name="Luecker S."/>
            <person name="Lage O.M."/>
            <person name="Pohl T."/>
            <person name="Merkel B.J."/>
            <person name="Hornburger P."/>
            <person name="Mueller R.-W."/>
            <person name="Bruemmer F."/>
            <person name="Labrenz M."/>
            <person name="Spormann A.M."/>
            <person name="Op den Camp H."/>
            <person name="Overmann J."/>
            <person name="Amann R."/>
            <person name="Jetten M.S.M."/>
            <person name="Mascher T."/>
            <person name="Medema M.H."/>
            <person name="Devos D.P."/>
            <person name="Kaster A.-K."/>
            <person name="Ovreas L."/>
            <person name="Rohde M."/>
            <person name="Galperin M.Y."/>
            <person name="Jogler C."/>
        </authorList>
    </citation>
    <scope>NUCLEOTIDE SEQUENCE [LARGE SCALE GENOMIC DNA]</scope>
    <source>
        <strain evidence="9 10">UC8</strain>
    </source>
</reference>
<dbReference type="KEGG" id="rul:UC8_48340"/>
<dbReference type="GO" id="GO:0005886">
    <property type="term" value="C:plasma membrane"/>
    <property type="evidence" value="ECO:0007669"/>
    <property type="project" value="UniProtKB-SubCell"/>
</dbReference>
<comment type="similarity">
    <text evidence="2 7">Belongs to the ExbD/TolR family.</text>
</comment>
<comment type="subcellular location">
    <subcellularLocation>
        <location evidence="1">Cell membrane</location>
        <topology evidence="1">Single-pass membrane protein</topology>
    </subcellularLocation>
    <subcellularLocation>
        <location evidence="7">Cell membrane</location>
        <topology evidence="7">Single-pass type II membrane protein</topology>
    </subcellularLocation>
</comment>
<evidence type="ECO:0000256" key="6">
    <source>
        <dbReference type="ARBA" id="ARBA00023136"/>
    </source>
</evidence>
<evidence type="ECO:0000256" key="8">
    <source>
        <dbReference type="SAM" id="Phobius"/>
    </source>
</evidence>
<accession>A0A5B9QXQ9</accession>
<proteinExistence type="inferred from homology"/>
<evidence type="ECO:0000256" key="1">
    <source>
        <dbReference type="ARBA" id="ARBA00004162"/>
    </source>
</evidence>
<name>A0A5B9QXQ9_9BACT</name>